<evidence type="ECO:0000313" key="7">
    <source>
        <dbReference type="Proteomes" id="UP000830115"/>
    </source>
</evidence>
<comment type="similarity">
    <text evidence="1">Belongs to the LysR transcriptional regulatory family.</text>
</comment>
<sequence length="284" mass="31358">MNVDLRHLRCFLAVAEEGGFTAAGRRLHLAQPTLTRTIKSLEESLGVQLFERNTRRTELTDKGEKLWQNLGPLLGQLDRTLRDLREGEKLRVGFSWGLPEGLSRLAARFAEETGVGVEFLRCDIPQAGLDTGQVHLGLLRGSQLPKNLRSFFLYEEPRIAAVPASWELAGRTELDWAELAGLPLIINTVSGTTFPDMWPAGRRPVVGAECRNYDEWLEQVAAGLGVGTAPISTARRYTHPSVHLVPLTGAPAVRTHLAYPSHGAHPQAAHFVDHAWRAADELQT</sequence>
<dbReference type="SUPFAM" id="SSF53850">
    <property type="entry name" value="Periplasmic binding protein-like II"/>
    <property type="match status" value="1"/>
</dbReference>
<dbReference type="Proteomes" id="UP000830115">
    <property type="component" value="Chromosome"/>
</dbReference>
<evidence type="ECO:0000313" key="6">
    <source>
        <dbReference type="EMBL" id="UQA93996.1"/>
    </source>
</evidence>
<dbReference type="SUPFAM" id="SSF46785">
    <property type="entry name" value="Winged helix' DNA-binding domain"/>
    <property type="match status" value="1"/>
</dbReference>
<dbReference type="Pfam" id="PF03466">
    <property type="entry name" value="LysR_substrate"/>
    <property type="match status" value="1"/>
</dbReference>
<dbReference type="Pfam" id="PF00126">
    <property type="entry name" value="HTH_1"/>
    <property type="match status" value="1"/>
</dbReference>
<dbReference type="InterPro" id="IPR000847">
    <property type="entry name" value="LysR_HTH_N"/>
</dbReference>
<keyword evidence="4" id="KW-0804">Transcription</keyword>
<dbReference type="InterPro" id="IPR036388">
    <property type="entry name" value="WH-like_DNA-bd_sf"/>
</dbReference>
<proteinExistence type="inferred from homology"/>
<dbReference type="PROSITE" id="PS50931">
    <property type="entry name" value="HTH_LYSR"/>
    <property type="match status" value="1"/>
</dbReference>
<reference evidence="6" key="1">
    <citation type="submission" date="2021-10" db="EMBL/GenBank/DDBJ databases">
        <title>Streptomyces nigrumlapis sp.nov.,an antimicrobial producing actinobacterium isolated from Black Gobi rocks.</title>
        <authorList>
            <person name="Wen Y."/>
            <person name="Zhang W."/>
            <person name="Liu X.G."/>
        </authorList>
    </citation>
    <scope>NUCLEOTIDE SEQUENCE</scope>
    <source>
        <strain evidence="6">ST13-2-2</strain>
    </source>
</reference>
<keyword evidence="2" id="KW-0805">Transcription regulation</keyword>
<protein>
    <submittedName>
        <fullName evidence="6">LysR family transcriptional regulator</fullName>
    </submittedName>
</protein>
<name>A0ABY4M898_9ACTN</name>
<accession>A0ABY4M898</accession>
<dbReference type="PANTHER" id="PTHR30346">
    <property type="entry name" value="TRANSCRIPTIONAL DUAL REGULATOR HCAR-RELATED"/>
    <property type="match status" value="1"/>
</dbReference>
<dbReference type="Gene3D" id="3.40.190.10">
    <property type="entry name" value="Periplasmic binding protein-like II"/>
    <property type="match status" value="2"/>
</dbReference>
<evidence type="ECO:0000259" key="5">
    <source>
        <dbReference type="PROSITE" id="PS50931"/>
    </source>
</evidence>
<feature type="domain" description="HTH lysR-type" evidence="5">
    <location>
        <begin position="3"/>
        <end position="60"/>
    </location>
</feature>
<keyword evidence="3" id="KW-0238">DNA-binding</keyword>
<evidence type="ECO:0000256" key="3">
    <source>
        <dbReference type="ARBA" id="ARBA00023125"/>
    </source>
</evidence>
<dbReference type="RefSeq" id="WP_248864869.1">
    <property type="nucleotide sequence ID" value="NZ_CP086322.1"/>
</dbReference>
<dbReference type="InterPro" id="IPR005119">
    <property type="entry name" value="LysR_subst-bd"/>
</dbReference>
<organism evidence="6 7">
    <name type="scientific">Streptomyces halobius</name>
    <dbReference type="NCBI Taxonomy" id="2879846"/>
    <lineage>
        <taxon>Bacteria</taxon>
        <taxon>Bacillati</taxon>
        <taxon>Actinomycetota</taxon>
        <taxon>Actinomycetes</taxon>
        <taxon>Kitasatosporales</taxon>
        <taxon>Streptomycetaceae</taxon>
        <taxon>Streptomyces</taxon>
    </lineage>
</organism>
<dbReference type="CDD" id="cd08414">
    <property type="entry name" value="PBP2_LTTR_aromatics_like"/>
    <property type="match status" value="1"/>
</dbReference>
<gene>
    <name evidence="6" type="ORF">K9S39_20845</name>
</gene>
<keyword evidence="7" id="KW-1185">Reference proteome</keyword>
<dbReference type="EMBL" id="CP086322">
    <property type="protein sequence ID" value="UQA93996.1"/>
    <property type="molecule type" value="Genomic_DNA"/>
</dbReference>
<evidence type="ECO:0000256" key="2">
    <source>
        <dbReference type="ARBA" id="ARBA00023015"/>
    </source>
</evidence>
<dbReference type="PANTHER" id="PTHR30346:SF17">
    <property type="entry name" value="LYSR FAMILY TRANSCRIPTIONAL REGULATOR"/>
    <property type="match status" value="1"/>
</dbReference>
<evidence type="ECO:0000256" key="4">
    <source>
        <dbReference type="ARBA" id="ARBA00023163"/>
    </source>
</evidence>
<evidence type="ECO:0000256" key="1">
    <source>
        <dbReference type="ARBA" id="ARBA00009437"/>
    </source>
</evidence>
<dbReference type="InterPro" id="IPR036390">
    <property type="entry name" value="WH_DNA-bd_sf"/>
</dbReference>
<dbReference type="Gene3D" id="1.10.10.10">
    <property type="entry name" value="Winged helix-like DNA-binding domain superfamily/Winged helix DNA-binding domain"/>
    <property type="match status" value="1"/>
</dbReference>
<dbReference type="PRINTS" id="PR00039">
    <property type="entry name" value="HTHLYSR"/>
</dbReference>